<feature type="domain" description="Flagellar basal body rod protein N-terminal" evidence="6">
    <location>
        <begin position="3"/>
        <end position="32"/>
    </location>
</feature>
<dbReference type="EMBL" id="JAAOZC010000007">
    <property type="protein sequence ID" value="NIJ08991.1"/>
    <property type="molecule type" value="Genomic_DNA"/>
</dbReference>
<evidence type="ECO:0000256" key="2">
    <source>
        <dbReference type="ARBA" id="ARBA00009677"/>
    </source>
</evidence>
<keyword evidence="10" id="KW-0282">Flagellum</keyword>
<name>A0ABX0TU66_9SPHN</name>
<evidence type="ECO:0000259" key="6">
    <source>
        <dbReference type="Pfam" id="PF00460"/>
    </source>
</evidence>
<dbReference type="NCBIfam" id="TIGR03506">
    <property type="entry name" value="FlgEFG_subfam"/>
    <property type="match status" value="1"/>
</dbReference>
<evidence type="ECO:0000256" key="3">
    <source>
        <dbReference type="ARBA" id="ARBA00019015"/>
    </source>
</evidence>
<dbReference type="InterPro" id="IPR037925">
    <property type="entry name" value="FlgE/F/G-like"/>
</dbReference>
<comment type="function">
    <text evidence="5">A flexible structure which links the flagellar filament to the drive apparatus in the basal body.</text>
</comment>
<accession>A0ABX0TU66</accession>
<feature type="domain" description="Flagellar hook protein FlgE/F/G-like D1" evidence="9">
    <location>
        <begin position="82"/>
        <end position="150"/>
    </location>
</feature>
<dbReference type="Pfam" id="PF22692">
    <property type="entry name" value="LlgE_F_G_D1"/>
    <property type="match status" value="1"/>
</dbReference>
<evidence type="ECO:0000313" key="11">
    <source>
        <dbReference type="Proteomes" id="UP000727456"/>
    </source>
</evidence>
<dbReference type="RefSeq" id="WP_167074175.1">
    <property type="nucleotide sequence ID" value="NZ_JAAOZC010000007.1"/>
</dbReference>
<comment type="caution">
    <text evidence="10">The sequence shown here is derived from an EMBL/GenBank/DDBJ whole genome shotgun (WGS) entry which is preliminary data.</text>
</comment>
<gene>
    <name evidence="10" type="ORF">FHS31_002621</name>
</gene>
<organism evidence="10 11">
    <name type="scientific">Sphingomonas vulcanisoli</name>
    <dbReference type="NCBI Taxonomy" id="1658060"/>
    <lineage>
        <taxon>Bacteria</taxon>
        <taxon>Pseudomonadati</taxon>
        <taxon>Pseudomonadota</taxon>
        <taxon>Alphaproteobacteria</taxon>
        <taxon>Sphingomonadales</taxon>
        <taxon>Sphingomonadaceae</taxon>
        <taxon>Sphingomonas</taxon>
    </lineage>
</organism>
<evidence type="ECO:0000259" key="8">
    <source>
        <dbReference type="Pfam" id="PF07559"/>
    </source>
</evidence>
<feature type="domain" description="Flagellar hook protein FlgE D2" evidence="8">
    <location>
        <begin position="179"/>
        <end position="313"/>
    </location>
</feature>
<evidence type="ECO:0000256" key="5">
    <source>
        <dbReference type="RuleBase" id="RU362116"/>
    </source>
</evidence>
<dbReference type="PANTHER" id="PTHR30435:SF1">
    <property type="entry name" value="FLAGELLAR HOOK PROTEIN FLGE"/>
    <property type="match status" value="1"/>
</dbReference>
<dbReference type="InterPro" id="IPR053967">
    <property type="entry name" value="LlgE_F_G-like_D1"/>
</dbReference>
<keyword evidence="4 5" id="KW-0975">Bacterial flagellum</keyword>
<evidence type="ECO:0000259" key="7">
    <source>
        <dbReference type="Pfam" id="PF06429"/>
    </source>
</evidence>
<dbReference type="Proteomes" id="UP000727456">
    <property type="component" value="Unassembled WGS sequence"/>
</dbReference>
<comment type="subcellular location">
    <subcellularLocation>
        <location evidence="1 5">Bacterial flagellum basal body</location>
    </subcellularLocation>
</comment>
<dbReference type="PANTHER" id="PTHR30435">
    <property type="entry name" value="FLAGELLAR PROTEIN"/>
    <property type="match status" value="1"/>
</dbReference>
<dbReference type="Pfam" id="PF00460">
    <property type="entry name" value="Flg_bb_rod"/>
    <property type="match status" value="1"/>
</dbReference>
<keyword evidence="10" id="KW-0969">Cilium</keyword>
<reference evidence="10 11" key="1">
    <citation type="submission" date="2020-03" db="EMBL/GenBank/DDBJ databases">
        <title>Genomic Encyclopedia of Type Strains, Phase III (KMG-III): the genomes of soil and plant-associated and newly described type strains.</title>
        <authorList>
            <person name="Whitman W."/>
        </authorList>
    </citation>
    <scope>NUCLEOTIDE SEQUENCE [LARGE SCALE GENOMIC DNA]</scope>
    <source>
        <strain evidence="10 11">CECT 8804</strain>
    </source>
</reference>
<sequence>MSFYTSLSGLKGAQTDLGVISNNIANVGSIGFKKSRAEFGDIISASPLQSGNVAGQGSQLKDISQQFTQGGFQSSDRALDLAISGQGFFVTKNASQLSYTRDGAFQVNDQSYLVDGNGNQVQVLPVDTNGNVTASGIGSASAIQIPQTAGQPKATQNLNLSVTLPSDADLPSTRSNYSSTIPYKFDRYDSNSYNYSSATTIYDSAGNPLQATLYYVRTATPSAGNSQTSTWQAHLFVGDQEASADGNVATSPPQPLTMTFDSSGNLTAPSGVTTFSQVLPSGSSSEVALSATYGVNTRQIASTFTPGTVTQDGKAAGQLDNISVSAQGLITATFSDGSTKKLGAVMIANFPNPNGLRQLGSGYWGQSGLSGEPIVSAAGTGSAGNIQSGALEEANVDITEELVSLISAQRNFSANAKAIETANNMTDTIVNLRS</sequence>
<keyword evidence="11" id="KW-1185">Reference proteome</keyword>
<dbReference type="Pfam" id="PF06429">
    <property type="entry name" value="Flg_bbr_C"/>
    <property type="match status" value="1"/>
</dbReference>
<evidence type="ECO:0000313" key="10">
    <source>
        <dbReference type="EMBL" id="NIJ08991.1"/>
    </source>
</evidence>
<feature type="domain" description="Flagellar basal-body/hook protein C-terminal" evidence="7">
    <location>
        <begin position="387"/>
        <end position="432"/>
    </location>
</feature>
<proteinExistence type="inferred from homology"/>
<dbReference type="InterPro" id="IPR037058">
    <property type="entry name" value="Falgellar_hook_FlgE_sf"/>
</dbReference>
<keyword evidence="10" id="KW-0966">Cell projection</keyword>
<comment type="similarity">
    <text evidence="2 5">Belongs to the flagella basal body rod proteins family.</text>
</comment>
<dbReference type="Pfam" id="PF07559">
    <property type="entry name" value="FlgE_D2"/>
    <property type="match status" value="1"/>
</dbReference>
<dbReference type="Gene3D" id="2.60.98.20">
    <property type="entry name" value="Flagellar hook protein FlgE"/>
    <property type="match status" value="1"/>
</dbReference>
<evidence type="ECO:0000256" key="1">
    <source>
        <dbReference type="ARBA" id="ARBA00004117"/>
    </source>
</evidence>
<dbReference type="InterPro" id="IPR010930">
    <property type="entry name" value="Flg_bb/hook_C_dom"/>
</dbReference>
<dbReference type="InterPro" id="IPR011491">
    <property type="entry name" value="FlgE_D2"/>
</dbReference>
<dbReference type="SUPFAM" id="SSF117143">
    <property type="entry name" value="Flagellar hook protein flgE"/>
    <property type="match status" value="1"/>
</dbReference>
<evidence type="ECO:0000256" key="4">
    <source>
        <dbReference type="ARBA" id="ARBA00023143"/>
    </source>
</evidence>
<dbReference type="InterPro" id="IPR001444">
    <property type="entry name" value="Flag_bb_rod_N"/>
</dbReference>
<dbReference type="InterPro" id="IPR020013">
    <property type="entry name" value="Flagellar_FlgE/F/G"/>
</dbReference>
<protein>
    <recommendedName>
        <fullName evidence="3 5">Flagellar hook protein FlgE</fullName>
    </recommendedName>
</protein>
<evidence type="ECO:0000259" key="9">
    <source>
        <dbReference type="Pfam" id="PF22692"/>
    </source>
</evidence>